<reference evidence="10 12" key="1">
    <citation type="journal article" date="2008" name="Science">
        <title>The Physcomitrella genome reveals evolutionary insights into the conquest of land by plants.</title>
        <authorList>
            <person name="Rensing S."/>
            <person name="Lang D."/>
            <person name="Zimmer A."/>
            <person name="Terry A."/>
            <person name="Salamov A."/>
            <person name="Shapiro H."/>
            <person name="Nishiyama T."/>
            <person name="Perroud P.-F."/>
            <person name="Lindquist E."/>
            <person name="Kamisugi Y."/>
            <person name="Tanahashi T."/>
            <person name="Sakakibara K."/>
            <person name="Fujita T."/>
            <person name="Oishi K."/>
            <person name="Shin-I T."/>
            <person name="Kuroki Y."/>
            <person name="Toyoda A."/>
            <person name="Suzuki Y."/>
            <person name="Hashimoto A."/>
            <person name="Yamaguchi K."/>
            <person name="Sugano A."/>
            <person name="Kohara Y."/>
            <person name="Fujiyama A."/>
            <person name="Anterola A."/>
            <person name="Aoki S."/>
            <person name="Ashton N."/>
            <person name="Barbazuk W.B."/>
            <person name="Barker E."/>
            <person name="Bennetzen J."/>
            <person name="Bezanilla M."/>
            <person name="Blankenship R."/>
            <person name="Cho S.H."/>
            <person name="Dutcher S."/>
            <person name="Estelle M."/>
            <person name="Fawcett J.A."/>
            <person name="Gundlach H."/>
            <person name="Hanada K."/>
            <person name="Heyl A."/>
            <person name="Hicks K.A."/>
            <person name="Hugh J."/>
            <person name="Lohr M."/>
            <person name="Mayer K."/>
            <person name="Melkozernov A."/>
            <person name="Murata T."/>
            <person name="Nelson D."/>
            <person name="Pils B."/>
            <person name="Prigge M."/>
            <person name="Reiss B."/>
            <person name="Renner T."/>
            <person name="Rombauts S."/>
            <person name="Rushton P."/>
            <person name="Sanderfoot A."/>
            <person name="Schween G."/>
            <person name="Shiu S.-H."/>
            <person name="Stueber K."/>
            <person name="Theodoulou F.L."/>
            <person name="Tu H."/>
            <person name="Van de Peer Y."/>
            <person name="Verrier P.J."/>
            <person name="Waters E."/>
            <person name="Wood A."/>
            <person name="Yang L."/>
            <person name="Cove D."/>
            <person name="Cuming A."/>
            <person name="Hasebe M."/>
            <person name="Lucas S."/>
            <person name="Mishler D.B."/>
            <person name="Reski R."/>
            <person name="Grigoriev I."/>
            <person name="Quatrano R.S."/>
            <person name="Boore J.L."/>
        </authorList>
    </citation>
    <scope>NUCLEOTIDE SEQUENCE [LARGE SCALE GENOMIC DNA]</scope>
    <source>
        <strain evidence="11 12">cv. Gransden 2004</strain>
    </source>
</reference>
<evidence type="ECO:0000256" key="3">
    <source>
        <dbReference type="ARBA" id="ARBA00012272"/>
    </source>
</evidence>
<dbReference type="EMBL" id="ABEU02000002">
    <property type="protein sequence ID" value="PNR59641.1"/>
    <property type="molecule type" value="Genomic_DNA"/>
</dbReference>
<comment type="catalytic activity">
    <reaction evidence="1 8">
        <text>Eliminative cleavage of (1-&gt;4)-alpha-D-galacturonan to give oligosaccharides with 4-deoxy-alpha-D-galact-4-enuronosyl groups at their non-reducing ends.</text>
        <dbReference type="EC" id="4.2.2.2"/>
    </reaction>
</comment>
<dbReference type="PANTHER" id="PTHR31683:SF187">
    <property type="entry name" value="PECTATE LYASE 18-RELATED"/>
    <property type="match status" value="1"/>
</dbReference>
<dbReference type="Proteomes" id="UP000006727">
    <property type="component" value="Chromosome 2"/>
</dbReference>
<dbReference type="eggNOG" id="ENOG502QQ5F">
    <property type="taxonomic scope" value="Eukaryota"/>
</dbReference>
<dbReference type="EnsemblPlants" id="Pp3c2_9460V3.1">
    <property type="protein sequence ID" value="Pp3c2_9460V3.1"/>
    <property type="gene ID" value="Pp3c2_9460"/>
</dbReference>
<evidence type="ECO:0000313" key="10">
    <source>
        <dbReference type="EMBL" id="PNR59641.1"/>
    </source>
</evidence>
<name>A9SJ59_PHYPA</name>
<evidence type="ECO:0000259" key="9">
    <source>
        <dbReference type="SMART" id="SM00656"/>
    </source>
</evidence>
<dbReference type="PaxDb" id="3218-PP1S84_82V6.1"/>
<keyword evidence="4 8" id="KW-0479">Metal-binding</keyword>
<dbReference type="InterPro" id="IPR011050">
    <property type="entry name" value="Pectin_lyase_fold/virulence"/>
</dbReference>
<dbReference type="SUPFAM" id="SSF51126">
    <property type="entry name" value="Pectin lyase-like"/>
    <property type="match status" value="1"/>
</dbReference>
<dbReference type="OrthoDB" id="1637350at2759"/>
<dbReference type="InterPro" id="IPR018082">
    <property type="entry name" value="AmbAllergen"/>
</dbReference>
<evidence type="ECO:0000313" key="11">
    <source>
        <dbReference type="EnsemblPlants" id="Pp3c2_9460V3.1"/>
    </source>
</evidence>
<feature type="signal peptide" evidence="8">
    <location>
        <begin position="1"/>
        <end position="28"/>
    </location>
</feature>
<evidence type="ECO:0000256" key="7">
    <source>
        <dbReference type="ARBA" id="ARBA00023239"/>
    </source>
</evidence>
<dbReference type="Gramene" id="Pp3c2_9460V3.1">
    <property type="protein sequence ID" value="Pp3c2_9460V3.1"/>
    <property type="gene ID" value="Pp3c2_9460"/>
</dbReference>
<dbReference type="RefSeq" id="XP_024359374.1">
    <property type="nucleotide sequence ID" value="XM_024503606.2"/>
</dbReference>
<feature type="chain" id="PRO_5014205170" description="Pectate lyase" evidence="8">
    <location>
        <begin position="29"/>
        <end position="427"/>
    </location>
</feature>
<keyword evidence="12" id="KW-1185">Reference proteome</keyword>
<dbReference type="GO" id="GO:0030570">
    <property type="term" value="F:pectate lyase activity"/>
    <property type="evidence" value="ECO:0000318"/>
    <property type="project" value="GO_Central"/>
</dbReference>
<comment type="similarity">
    <text evidence="8">Belongs to the polysaccharide lyase 1 family.</text>
</comment>
<evidence type="ECO:0000256" key="1">
    <source>
        <dbReference type="ARBA" id="ARBA00000695"/>
    </source>
</evidence>
<keyword evidence="6 8" id="KW-0106">Calcium</keyword>
<reference evidence="10 12" key="2">
    <citation type="journal article" date="2018" name="Plant J.">
        <title>The Physcomitrella patens chromosome-scale assembly reveals moss genome structure and evolution.</title>
        <authorList>
            <person name="Lang D."/>
            <person name="Ullrich K.K."/>
            <person name="Murat F."/>
            <person name="Fuchs J."/>
            <person name="Jenkins J."/>
            <person name="Haas F.B."/>
            <person name="Piednoel M."/>
            <person name="Gundlach H."/>
            <person name="Van Bel M."/>
            <person name="Meyberg R."/>
            <person name="Vives C."/>
            <person name="Morata J."/>
            <person name="Symeonidi A."/>
            <person name="Hiss M."/>
            <person name="Muchero W."/>
            <person name="Kamisugi Y."/>
            <person name="Saleh O."/>
            <person name="Blanc G."/>
            <person name="Decker E.L."/>
            <person name="van Gessel N."/>
            <person name="Grimwood J."/>
            <person name="Hayes R.D."/>
            <person name="Graham S.W."/>
            <person name="Gunter L.E."/>
            <person name="McDaniel S.F."/>
            <person name="Hoernstein S.N.W."/>
            <person name="Larsson A."/>
            <person name="Li F.W."/>
            <person name="Perroud P.F."/>
            <person name="Phillips J."/>
            <person name="Ranjan P."/>
            <person name="Rokshar D.S."/>
            <person name="Rothfels C.J."/>
            <person name="Schneider L."/>
            <person name="Shu S."/>
            <person name="Stevenson D.W."/>
            <person name="Thummler F."/>
            <person name="Tillich M."/>
            <person name="Villarreal Aguilar J.C."/>
            <person name="Widiez T."/>
            <person name="Wong G.K."/>
            <person name="Wymore A."/>
            <person name="Zhang Y."/>
            <person name="Zimmer A.D."/>
            <person name="Quatrano R.S."/>
            <person name="Mayer K.F.X."/>
            <person name="Goodstein D."/>
            <person name="Casacuberta J.M."/>
            <person name="Vandepoele K."/>
            <person name="Reski R."/>
            <person name="Cuming A.C."/>
            <person name="Tuskan G.A."/>
            <person name="Maumus F."/>
            <person name="Salse J."/>
            <person name="Schmutz J."/>
            <person name="Rensing S.A."/>
        </authorList>
    </citation>
    <scope>NUCLEOTIDE SEQUENCE [LARGE SCALE GENOMIC DNA]</scope>
    <source>
        <strain evidence="11 12">cv. Gransden 2004</strain>
    </source>
</reference>
<dbReference type="InterPro" id="IPR002022">
    <property type="entry name" value="Pec_lyase"/>
</dbReference>
<evidence type="ECO:0000256" key="4">
    <source>
        <dbReference type="ARBA" id="ARBA00022723"/>
    </source>
</evidence>
<dbReference type="OMA" id="NENEWNA"/>
<dbReference type="InterPro" id="IPR012334">
    <property type="entry name" value="Pectin_lyas_fold"/>
</dbReference>
<protein>
    <recommendedName>
        <fullName evidence="3 8">Pectate lyase</fullName>
        <ecNumber evidence="3 8">4.2.2.2</ecNumber>
    </recommendedName>
</protein>
<dbReference type="PRINTS" id="PR00807">
    <property type="entry name" value="AMBALLERGEN"/>
</dbReference>
<evidence type="ECO:0000256" key="5">
    <source>
        <dbReference type="ARBA" id="ARBA00022729"/>
    </source>
</evidence>
<dbReference type="GO" id="GO:0046872">
    <property type="term" value="F:metal ion binding"/>
    <property type="evidence" value="ECO:0007669"/>
    <property type="project" value="UniProtKB-KW"/>
</dbReference>
<dbReference type="Gramene" id="Pp3c2_9460V3.2">
    <property type="protein sequence ID" value="Pp3c2_9460V3.2"/>
    <property type="gene ID" value="Pp3c2_9460"/>
</dbReference>
<evidence type="ECO:0000256" key="8">
    <source>
        <dbReference type="RuleBase" id="RU361123"/>
    </source>
</evidence>
<comment type="cofactor">
    <cofactor evidence="8">
        <name>Ca(2+)</name>
        <dbReference type="ChEBI" id="CHEBI:29108"/>
    </cofactor>
    <text evidence="8">Binds 1 Ca(2+) ion. Required for its activity.</text>
</comment>
<dbReference type="GO" id="GO:0045490">
    <property type="term" value="P:pectin catabolic process"/>
    <property type="evidence" value="ECO:0007669"/>
    <property type="project" value="UniProtKB-UniPathway"/>
</dbReference>
<dbReference type="KEGG" id="ppp:112274279"/>
<dbReference type="InterPro" id="IPR045032">
    <property type="entry name" value="PEL"/>
</dbReference>
<gene>
    <name evidence="11" type="primary">LOC112274279</name>
    <name evidence="10" type="ORF">PHYPA_002433</name>
</gene>
<keyword evidence="5 8" id="KW-0732">Signal</keyword>
<dbReference type="AlphaFoldDB" id="A9SJ59"/>
<dbReference type="Pfam" id="PF00544">
    <property type="entry name" value="Pectate_lyase_4"/>
    <property type="match status" value="1"/>
</dbReference>
<dbReference type="STRING" id="3218.A9SJ59"/>
<keyword evidence="7 8" id="KW-0456">Lyase</keyword>
<feature type="domain" description="Pectate lyase" evidence="9">
    <location>
        <begin position="156"/>
        <end position="353"/>
    </location>
</feature>
<sequence length="427" mass="46981">MAASVWQQSMAWGVVAFLCQWEWLGCEAVRTLASGGSMKLEEAHLPGAFHSVSAHETLRSAADSEFRSTSNRGDLRGCGNGNPVDDCWRCNPNWTKDRQQLADCALGFGKNAIGGKNGRVYVVTDDGDDDVVNPKEGTLRYGVIQVEPLWIVFSRNMNIKLKQELIMNSYKSLDGRGYNVHIAGGACLTLQHVSNIIIHNIHIHDCKVTGPAHVRSSPSHYGSRGKTDGDGINIFGSHDIWVDHCYFSNCADGLVDVIQGSTDVTISNNYFENHDKVMLLGAHPKDSIDKGMRVTVAFNHFGANLIERMPRCRQGTFHIVNNNYQGWGMYAIGGSENPIINSEGNRFFAPDSKVKKQVTKRIEDGGNKNEDSWNWRSSGDMFLNGAFFTESGDESTSTRFFAKATSFSARPAAMVQSMTNDAGPLAL</sequence>
<dbReference type="UniPathway" id="UPA00545">
    <property type="reaction ID" value="UER00824"/>
</dbReference>
<dbReference type="GeneID" id="112274279"/>
<dbReference type="PANTHER" id="PTHR31683">
    <property type="entry name" value="PECTATE LYASE 18-RELATED"/>
    <property type="match status" value="1"/>
</dbReference>
<organism evidence="10">
    <name type="scientific">Physcomitrium patens</name>
    <name type="common">Spreading-leaved earth moss</name>
    <name type="synonym">Physcomitrella patens</name>
    <dbReference type="NCBI Taxonomy" id="3218"/>
    <lineage>
        <taxon>Eukaryota</taxon>
        <taxon>Viridiplantae</taxon>
        <taxon>Streptophyta</taxon>
        <taxon>Embryophyta</taxon>
        <taxon>Bryophyta</taxon>
        <taxon>Bryophytina</taxon>
        <taxon>Bryopsida</taxon>
        <taxon>Funariidae</taxon>
        <taxon>Funariales</taxon>
        <taxon>Funariaceae</taxon>
        <taxon>Physcomitrium</taxon>
    </lineage>
</organism>
<dbReference type="FunCoup" id="A9SJ59">
    <property type="interactions" value="210"/>
</dbReference>
<dbReference type="Gene3D" id="2.160.20.10">
    <property type="entry name" value="Single-stranded right-handed beta-helix, Pectin lyase-like"/>
    <property type="match status" value="1"/>
</dbReference>
<evidence type="ECO:0000256" key="2">
    <source>
        <dbReference type="ARBA" id="ARBA00005220"/>
    </source>
</evidence>
<accession>A9SJ59</accession>
<dbReference type="EnsemblPlants" id="Pp3c2_9460V3.2">
    <property type="protein sequence ID" value="Pp3c2_9460V3.2"/>
    <property type="gene ID" value="Pp3c2_9460"/>
</dbReference>
<evidence type="ECO:0000256" key="6">
    <source>
        <dbReference type="ARBA" id="ARBA00022837"/>
    </source>
</evidence>
<comment type="pathway">
    <text evidence="2 8">Glycan metabolism; pectin degradation; 2-dehydro-3-deoxy-D-gluconate from pectin: step 2/5.</text>
</comment>
<reference evidence="11" key="3">
    <citation type="submission" date="2020-12" db="UniProtKB">
        <authorList>
            <consortium name="EnsemblPlants"/>
        </authorList>
    </citation>
    <scope>IDENTIFICATION</scope>
</reference>
<dbReference type="SMART" id="SM00656">
    <property type="entry name" value="Amb_all"/>
    <property type="match status" value="1"/>
</dbReference>
<dbReference type="HOGENOM" id="CLU_026608_0_1_1"/>
<dbReference type="EC" id="4.2.2.2" evidence="3 8"/>
<proteinExistence type="inferred from homology"/>
<evidence type="ECO:0000313" key="12">
    <source>
        <dbReference type="Proteomes" id="UP000006727"/>
    </source>
</evidence>